<dbReference type="AlphaFoldDB" id="D0N4V3"/>
<dbReference type="HOGENOM" id="CLU_1762387_0_0_1"/>
<evidence type="ECO:0000313" key="1">
    <source>
        <dbReference type="EMBL" id="EEY69911.1"/>
    </source>
</evidence>
<dbReference type="EMBL" id="DS028125">
    <property type="protein sequence ID" value="EEY69911.1"/>
    <property type="molecule type" value="Genomic_DNA"/>
</dbReference>
<dbReference type="PANTHER" id="PTHR33939:SF1">
    <property type="entry name" value="DUF4371 DOMAIN-CONTAINING PROTEIN"/>
    <property type="match status" value="1"/>
</dbReference>
<dbReference type="eggNOG" id="ENOG502R7S3">
    <property type="taxonomic scope" value="Eukaryota"/>
</dbReference>
<evidence type="ECO:0000313" key="2">
    <source>
        <dbReference type="Proteomes" id="UP000006643"/>
    </source>
</evidence>
<organism evidence="1 2">
    <name type="scientific">Phytophthora infestans (strain T30-4)</name>
    <name type="common">Potato late blight agent</name>
    <dbReference type="NCBI Taxonomy" id="403677"/>
    <lineage>
        <taxon>Eukaryota</taxon>
        <taxon>Sar</taxon>
        <taxon>Stramenopiles</taxon>
        <taxon>Oomycota</taxon>
        <taxon>Peronosporomycetes</taxon>
        <taxon>Peronosporales</taxon>
        <taxon>Peronosporaceae</taxon>
        <taxon>Phytophthora</taxon>
    </lineage>
</organism>
<protein>
    <submittedName>
        <fullName evidence="1">Uncharacterized protein</fullName>
    </submittedName>
</protein>
<gene>
    <name evidence="1" type="ORF">PITG_06436</name>
</gene>
<sequence length="148" mass="17253">MGMRFIKGKSRKIMAETTANAAFRAQYLRKKVLNLNRRNFQCAPSVVEVHAAEVWQSSLKRKNDDDYHGNFNTEQFEKWFTNLSAILASKYGPCNIHVDGASYHKRQTNPTPNSSSLKRDMQEWLEDNGLYNVFFVDFVFKLTLYFVI</sequence>
<keyword evidence="2" id="KW-1185">Reference proteome</keyword>
<dbReference type="InParanoid" id="D0N4V3"/>
<dbReference type="RefSeq" id="XP_002998558.1">
    <property type="nucleotide sequence ID" value="XM_002998512.1"/>
</dbReference>
<proteinExistence type="predicted"/>
<dbReference type="PANTHER" id="PTHR33939">
    <property type="entry name" value="PROTEIN CBG22215"/>
    <property type="match status" value="1"/>
</dbReference>
<reference evidence="2" key="1">
    <citation type="journal article" date="2009" name="Nature">
        <title>Genome sequence and analysis of the Irish potato famine pathogen Phytophthora infestans.</title>
        <authorList>
            <consortium name="The Broad Institute Genome Sequencing Platform"/>
            <person name="Haas B.J."/>
            <person name="Kamoun S."/>
            <person name="Zody M.C."/>
            <person name="Jiang R.H."/>
            <person name="Handsaker R.E."/>
            <person name="Cano L.M."/>
            <person name="Grabherr M."/>
            <person name="Kodira C.D."/>
            <person name="Raffaele S."/>
            <person name="Torto-Alalibo T."/>
            <person name="Bozkurt T.O."/>
            <person name="Ah-Fong A.M."/>
            <person name="Alvarado L."/>
            <person name="Anderson V.L."/>
            <person name="Armstrong M.R."/>
            <person name="Avrova A."/>
            <person name="Baxter L."/>
            <person name="Beynon J."/>
            <person name="Boevink P.C."/>
            <person name="Bollmann S.R."/>
            <person name="Bos J.I."/>
            <person name="Bulone V."/>
            <person name="Cai G."/>
            <person name="Cakir C."/>
            <person name="Carrington J.C."/>
            <person name="Chawner M."/>
            <person name="Conti L."/>
            <person name="Costanzo S."/>
            <person name="Ewan R."/>
            <person name="Fahlgren N."/>
            <person name="Fischbach M.A."/>
            <person name="Fugelstad J."/>
            <person name="Gilroy E.M."/>
            <person name="Gnerre S."/>
            <person name="Green P.J."/>
            <person name="Grenville-Briggs L.J."/>
            <person name="Griffith J."/>
            <person name="Grunwald N.J."/>
            <person name="Horn K."/>
            <person name="Horner N.R."/>
            <person name="Hu C.H."/>
            <person name="Huitema E."/>
            <person name="Jeong D.H."/>
            <person name="Jones A.M."/>
            <person name="Jones J.D."/>
            <person name="Jones R.W."/>
            <person name="Karlsson E.K."/>
            <person name="Kunjeti S.G."/>
            <person name="Lamour K."/>
            <person name="Liu Z."/>
            <person name="Ma L."/>
            <person name="Maclean D."/>
            <person name="Chibucos M.C."/>
            <person name="McDonald H."/>
            <person name="McWalters J."/>
            <person name="Meijer H.J."/>
            <person name="Morgan W."/>
            <person name="Morris P.F."/>
            <person name="Munro C.A."/>
            <person name="O'Neill K."/>
            <person name="Ospina-Giraldo M."/>
            <person name="Pinzon A."/>
            <person name="Pritchard L."/>
            <person name="Ramsahoye B."/>
            <person name="Ren Q."/>
            <person name="Restrepo S."/>
            <person name="Roy S."/>
            <person name="Sadanandom A."/>
            <person name="Savidor A."/>
            <person name="Schornack S."/>
            <person name="Schwartz D.C."/>
            <person name="Schumann U.D."/>
            <person name="Schwessinger B."/>
            <person name="Seyer L."/>
            <person name="Sharpe T."/>
            <person name="Silvar C."/>
            <person name="Song J."/>
            <person name="Studholme D.J."/>
            <person name="Sykes S."/>
            <person name="Thines M."/>
            <person name="van de Vondervoort P.J."/>
            <person name="Phuntumart V."/>
            <person name="Wawra S."/>
            <person name="Weide R."/>
            <person name="Win J."/>
            <person name="Young C."/>
            <person name="Zhou S."/>
            <person name="Fry W."/>
            <person name="Meyers B.C."/>
            <person name="van West P."/>
            <person name="Ristaino J."/>
            <person name="Govers F."/>
            <person name="Birch P.R."/>
            <person name="Whisson S.C."/>
            <person name="Judelson H.S."/>
            <person name="Nusbaum C."/>
        </authorList>
    </citation>
    <scope>NUCLEOTIDE SEQUENCE [LARGE SCALE GENOMIC DNA]</scope>
    <source>
        <strain evidence="2">T30-4</strain>
    </source>
</reference>
<dbReference type="GeneID" id="9471659"/>
<dbReference type="VEuPathDB" id="FungiDB:PITG_06436"/>
<dbReference type="Proteomes" id="UP000006643">
    <property type="component" value="Unassembled WGS sequence"/>
</dbReference>
<dbReference type="KEGG" id="pif:PITG_06436"/>
<accession>D0N4V3</accession>
<name>D0N4V3_PHYIT</name>
<dbReference type="OrthoDB" id="128860at2759"/>